<dbReference type="EMBL" id="FORR01000017">
    <property type="protein sequence ID" value="SFJ68944.1"/>
    <property type="molecule type" value="Genomic_DNA"/>
</dbReference>
<dbReference type="RefSeq" id="WP_093231109.1">
    <property type="nucleotide sequence ID" value="NZ_FORR01000017.1"/>
</dbReference>
<dbReference type="Gene3D" id="3.30.70.100">
    <property type="match status" value="1"/>
</dbReference>
<dbReference type="SUPFAM" id="SSF54909">
    <property type="entry name" value="Dimeric alpha+beta barrel"/>
    <property type="match status" value="1"/>
</dbReference>
<protein>
    <recommendedName>
        <fullName evidence="3">EthD domain-containing protein</fullName>
    </recommendedName>
</protein>
<dbReference type="AlphaFoldDB" id="A0A1I3TCT7"/>
<organism evidence="1 2">
    <name type="scientific">Thermoflavimicrobium dichotomicum</name>
    <dbReference type="NCBI Taxonomy" id="46223"/>
    <lineage>
        <taxon>Bacteria</taxon>
        <taxon>Bacillati</taxon>
        <taxon>Bacillota</taxon>
        <taxon>Bacilli</taxon>
        <taxon>Bacillales</taxon>
        <taxon>Thermoactinomycetaceae</taxon>
        <taxon>Thermoflavimicrobium</taxon>
    </lineage>
</organism>
<dbReference type="OrthoDB" id="2990501at2"/>
<proteinExistence type="predicted"/>
<reference evidence="1 2" key="1">
    <citation type="submission" date="2016-10" db="EMBL/GenBank/DDBJ databases">
        <authorList>
            <person name="de Groot N.N."/>
        </authorList>
    </citation>
    <scope>NUCLEOTIDE SEQUENCE [LARGE SCALE GENOMIC DNA]</scope>
    <source>
        <strain evidence="1 2">DSM 44778</strain>
    </source>
</reference>
<dbReference type="Proteomes" id="UP000199545">
    <property type="component" value="Unassembled WGS sequence"/>
</dbReference>
<keyword evidence="2" id="KW-1185">Reference proteome</keyword>
<evidence type="ECO:0000313" key="1">
    <source>
        <dbReference type="EMBL" id="SFJ68944.1"/>
    </source>
</evidence>
<gene>
    <name evidence="1" type="ORF">SAMN05421852_11719</name>
</gene>
<evidence type="ECO:0000313" key="2">
    <source>
        <dbReference type="Proteomes" id="UP000199545"/>
    </source>
</evidence>
<evidence type="ECO:0008006" key="3">
    <source>
        <dbReference type="Google" id="ProtNLM"/>
    </source>
</evidence>
<name>A0A1I3TCT7_9BACL</name>
<dbReference type="InterPro" id="IPR011008">
    <property type="entry name" value="Dimeric_a/b-barrel"/>
</dbReference>
<accession>A0A1I3TCT7</accession>
<sequence>MYKTVGIYKGIDDIEAFEKFYVKEVIPRMLKLPGVIKMNITRLYYTNPENQPDGLQDVQFIIETHYESLEAIHKVLDTPEGQELARIITGKNKGRWQEGPFPVSVALGVMERF</sequence>